<accession>A0ABY6CX18</accession>
<organism evidence="1 2">
    <name type="scientific">Reichenbachiella carrageenanivorans</name>
    <dbReference type="NCBI Taxonomy" id="2979869"/>
    <lineage>
        <taxon>Bacteria</taxon>
        <taxon>Pseudomonadati</taxon>
        <taxon>Bacteroidota</taxon>
        <taxon>Cytophagia</taxon>
        <taxon>Cytophagales</taxon>
        <taxon>Reichenbachiellaceae</taxon>
        <taxon>Reichenbachiella</taxon>
    </lineage>
</organism>
<dbReference type="Proteomes" id="UP001062165">
    <property type="component" value="Chromosome"/>
</dbReference>
<name>A0ABY6CX18_9BACT</name>
<evidence type="ECO:0000313" key="2">
    <source>
        <dbReference type="Proteomes" id="UP001062165"/>
    </source>
</evidence>
<dbReference type="EMBL" id="CP106735">
    <property type="protein sequence ID" value="UXX78413.1"/>
    <property type="molecule type" value="Genomic_DNA"/>
</dbReference>
<dbReference type="RefSeq" id="WP_263050159.1">
    <property type="nucleotide sequence ID" value="NZ_CP106735.1"/>
</dbReference>
<keyword evidence="2" id="KW-1185">Reference proteome</keyword>
<proteinExistence type="predicted"/>
<protein>
    <submittedName>
        <fullName evidence="1">Uncharacterized protein</fullName>
    </submittedName>
</protein>
<reference evidence="1" key="1">
    <citation type="submission" date="2022-10" db="EMBL/GenBank/DDBJ databases">
        <title>Comparative genomics and taxonomic characterization of three novel marine species of genus Reichenbachiella exhibiting antioxidant and polysaccharide degradation activities.</title>
        <authorList>
            <person name="Muhammad N."/>
            <person name="Lee Y.-J."/>
            <person name="Ko J."/>
            <person name="Kim S.-G."/>
        </authorList>
    </citation>
    <scope>NUCLEOTIDE SEQUENCE</scope>
    <source>
        <strain evidence="1">Wsw4-B4</strain>
    </source>
</reference>
<evidence type="ECO:0000313" key="1">
    <source>
        <dbReference type="EMBL" id="UXX78413.1"/>
    </source>
</evidence>
<sequence>MEIHALDTLKYSYLWNKYRPMVVKLMKDAADEPQQYKFLKHEFHDINPKEKGGHSFDFELANGRPSKEMKTSMVARSLYAVIDQSSKAAELAQGATYGFVMDKQYNLHITLIEPKAEKASEVAVEEVASEEK</sequence>
<gene>
    <name evidence="1" type="ORF">N7E81_13710</name>
</gene>